<reference evidence="2 3" key="1">
    <citation type="journal article" date="2015" name="Sci. Rep.">
        <title>Chromosome-level genome map provides insights into diverse defense mechanisms in the medicinal fungus Ganoderma sinense.</title>
        <authorList>
            <person name="Zhu Y."/>
            <person name="Xu J."/>
            <person name="Sun C."/>
            <person name="Zhou S."/>
            <person name="Xu H."/>
            <person name="Nelson D.R."/>
            <person name="Qian J."/>
            <person name="Song J."/>
            <person name="Luo H."/>
            <person name="Xiang L."/>
            <person name="Li Y."/>
            <person name="Xu Z."/>
            <person name="Ji A."/>
            <person name="Wang L."/>
            <person name="Lu S."/>
            <person name="Hayward A."/>
            <person name="Sun W."/>
            <person name="Li X."/>
            <person name="Schwartz D.C."/>
            <person name="Wang Y."/>
            <person name="Chen S."/>
        </authorList>
    </citation>
    <scope>NUCLEOTIDE SEQUENCE [LARGE SCALE GENOMIC DNA]</scope>
    <source>
        <strain evidence="2 3">ZZ0214-1</strain>
    </source>
</reference>
<proteinExistence type="predicted"/>
<sequence>MDKVITVITTGFLPPIPTLRKPSSCPHPTLRKPSSAFVLCELPFLPSQHNATAAFLLSFVRLLYISDVLLILAFSLLPPLLLTVNGVFNTPLNRVWDTVAPQILGVLRAQKIRYSALNTARFTTTRSEEGEDISTVGPVVIWIATHPASPTHAGTTAEDAHRASADILAVLRANGVEGAVVEWIEGSVQRL</sequence>
<gene>
    <name evidence="2" type="ORF">GSI_15576</name>
</gene>
<dbReference type="EMBL" id="AYKW01000069">
    <property type="protein sequence ID" value="PIL22880.1"/>
    <property type="molecule type" value="Genomic_DNA"/>
</dbReference>
<protein>
    <submittedName>
        <fullName evidence="2">Uncharacterized protein</fullName>
    </submittedName>
</protein>
<evidence type="ECO:0000256" key="1">
    <source>
        <dbReference type="SAM" id="Phobius"/>
    </source>
</evidence>
<keyword evidence="1" id="KW-1133">Transmembrane helix</keyword>
<dbReference type="OrthoDB" id="5424209at2759"/>
<comment type="caution">
    <text evidence="2">The sequence shown here is derived from an EMBL/GenBank/DDBJ whole genome shotgun (WGS) entry which is preliminary data.</text>
</comment>
<feature type="transmembrane region" description="Helical" evidence="1">
    <location>
        <begin position="62"/>
        <end position="84"/>
    </location>
</feature>
<name>A0A2G8RMZ9_9APHY</name>
<keyword evidence="3" id="KW-1185">Reference proteome</keyword>
<accession>A0A2G8RMZ9</accession>
<evidence type="ECO:0000313" key="3">
    <source>
        <dbReference type="Proteomes" id="UP000230002"/>
    </source>
</evidence>
<evidence type="ECO:0000313" key="2">
    <source>
        <dbReference type="EMBL" id="PIL22880.1"/>
    </source>
</evidence>
<dbReference type="Proteomes" id="UP000230002">
    <property type="component" value="Unassembled WGS sequence"/>
</dbReference>
<dbReference type="AlphaFoldDB" id="A0A2G8RMZ9"/>
<keyword evidence="1" id="KW-0472">Membrane</keyword>
<keyword evidence="1" id="KW-0812">Transmembrane</keyword>
<organism evidence="2 3">
    <name type="scientific">Ganoderma sinense ZZ0214-1</name>
    <dbReference type="NCBI Taxonomy" id="1077348"/>
    <lineage>
        <taxon>Eukaryota</taxon>
        <taxon>Fungi</taxon>
        <taxon>Dikarya</taxon>
        <taxon>Basidiomycota</taxon>
        <taxon>Agaricomycotina</taxon>
        <taxon>Agaricomycetes</taxon>
        <taxon>Polyporales</taxon>
        <taxon>Polyporaceae</taxon>
        <taxon>Ganoderma</taxon>
    </lineage>
</organism>